<feature type="compositionally biased region" description="Basic and acidic residues" evidence="3">
    <location>
        <begin position="166"/>
        <end position="177"/>
    </location>
</feature>
<feature type="coiled-coil region" evidence="2">
    <location>
        <begin position="272"/>
        <end position="351"/>
    </location>
</feature>
<name>A0A5J4Z9Z1_PORPP</name>
<dbReference type="OrthoDB" id="531008at2759"/>
<evidence type="ECO:0000259" key="4">
    <source>
        <dbReference type="Pfam" id="PF16561"/>
    </source>
</evidence>
<dbReference type="GO" id="GO:0016301">
    <property type="term" value="F:kinase activity"/>
    <property type="evidence" value="ECO:0007669"/>
    <property type="project" value="UniProtKB-KW"/>
</dbReference>
<evidence type="ECO:0000256" key="2">
    <source>
        <dbReference type="SAM" id="Coils"/>
    </source>
</evidence>
<accession>A0A5J4Z9Z1</accession>
<feature type="domain" description="AMP-activated protein kinase glycogen-binding" evidence="4">
    <location>
        <begin position="1383"/>
        <end position="1455"/>
    </location>
</feature>
<keyword evidence="5" id="KW-0418">Kinase</keyword>
<organism evidence="5 6">
    <name type="scientific">Porphyridium purpureum</name>
    <name type="common">Red alga</name>
    <name type="synonym">Porphyridium cruentum</name>
    <dbReference type="NCBI Taxonomy" id="35688"/>
    <lineage>
        <taxon>Eukaryota</taxon>
        <taxon>Rhodophyta</taxon>
        <taxon>Bangiophyceae</taxon>
        <taxon>Porphyridiales</taxon>
        <taxon>Porphyridiaceae</taxon>
        <taxon>Porphyridium</taxon>
    </lineage>
</organism>
<proteinExistence type="inferred from homology"/>
<comment type="similarity">
    <text evidence="1">Belongs to the 5'-AMP-activated protein kinase beta subunit family.</text>
</comment>
<dbReference type="SUPFAM" id="SSF81296">
    <property type="entry name" value="E set domains"/>
    <property type="match status" value="2"/>
</dbReference>
<keyword evidence="5" id="KW-0808">Transferase</keyword>
<gene>
    <name evidence="5" type="ORF">FVE85_7042</name>
</gene>
<sequence>MDADPAAVVDRLLAQTGGKLDDQLQLIHDLQNGIFDFVLHQERLSSDGISLSDMATLKELLDIHDDFRKSLLLSNPKMSQFLDEHSHNTHAASTRPDRDTSKPRDSLQRAGSGGSSAAASKAKSAHTQRELDWWCMSVIAPSFAPPAEAPVPDPRRKPVANSPQDSQRHQRDARVDRAAPPAKEAPASVAPPKATRSVAVETLPPVLPHSKSREVQTEVKQLVHVASQTEVTRVDWEYEEATRAMRAASIKEEESNRLGAGSKRDERLYKILDDLKSQLKMEIESSQQARDECRLYEEKCAIAESKVAELEAQCAEQGGRAVDLRLQLDALRQERDQLERLSNEKAALVLRSDSELLSLRSRTEQLMVELKDSHSKVEEYQRHMRSADASEAALRDVLMNTEKSTQGLAAKIDDFFTFREALCSQSGDGETPEQKAIESTASHGLKGSLSSAVPWQPESSDDVALRAREALLLRDLLDDEQLLNLAAVSEGVQNGTDADRVAVTGRRGAGTVAERDVQSIAAAEHAVPMSELDRVAPREAERRDMVSNLLKQFYLKEIPSDTAWVKDIERLQSSVLSGTASWNPHVVSVESLVERHACLCIRNLVDAADLGSVVSGSKQGSEADGRSARLADQVPEWVAHYKAFLQWLIRQKSAEEVRRICHMVESVCRRLNTVEWESIYVRFFAAVSEGTLQRLDKDRERDAKLPKRWYRQNWYCVQMRDLHLQSSTEVLPILLDHLRHHLKIFNLLVLVSFEQPDAHEADAEARLMKLLLREASKRGMRVVREYRNHVRHIDHIWCRRALSGDTKHGNMFVRRDDWKKVRDAPLDQQEHQHLNPSASSSSGFGANTYDVSVYDNGVGEVSSRRRIVSAESGGSEHLIPTLVDGKLIQFYSPYGNQHMQVDLRSPENLQVLFSSIVSDMNGLGALGVFFPDVELWVDRGSDTNDGKLAPEASALFSLVHLLVHLISDRGVVLGRARSSRLNEQLAAAVGADHVAPPVLSVPTGKMVLQPAAAGASWASSAIAEPFDMILSSASYLAWLRTCVHDDPKFLIEQILATSSAGGISKDGASGNSARNSLMMLDGPFVDYSMEDVLGGKDIVSAEVKSRASLLREQHGLCYARMGDFQSNSEAETHKLHLLLLLQFVLPAPMALFEGLEFLMASDLAANVTESSSCFFAPGFKNVVQDESGGNQRMEMETLKLVSDLTSLFRPSGDDDLKIGEELSGSSSSSSSSQNCVALSTKVDGTFALVVTRAKMREQETMLVVGNFTPQTINISVETCDMMMGMTQLPGVFGITRLLASEKETVKLEATQEGMEVSLSGFAFGVFRLDDIPGERRNLKALGEKGIDHAFADGAKANVRPVLVEWVDSASSGSHMGCDFLWAYGSFSEWKYPVCLFPVHGSNNSKFATVLFLRPGQYELKFVVNNKWTCSKHMKLKDPKLAPDNGANNNLLDVEEIGATDSPSSLLATVQAFTGTWFQHMARCVTEFRNRDAARAVKDVLVPKMFTWTSPGAREVYICGSWNQWEFLYPLSFWETGMYHWIVLNIPTGVHTYRFLVDGVWCASKQDEHSTDSSGFPSNILRL</sequence>
<evidence type="ECO:0000313" key="6">
    <source>
        <dbReference type="Proteomes" id="UP000324585"/>
    </source>
</evidence>
<dbReference type="PANTHER" id="PTHR10343:SF84">
    <property type="entry name" value="5'-AMP-ACTIVATED PROTEIN KINASE SUBUNIT BETA-1"/>
    <property type="match status" value="1"/>
</dbReference>
<evidence type="ECO:0000313" key="5">
    <source>
        <dbReference type="EMBL" id="KAA8499457.1"/>
    </source>
</evidence>
<feature type="region of interest" description="Disordered" evidence="3">
    <location>
        <begin position="145"/>
        <end position="195"/>
    </location>
</feature>
<evidence type="ECO:0000256" key="1">
    <source>
        <dbReference type="ARBA" id="ARBA00010926"/>
    </source>
</evidence>
<dbReference type="InterPro" id="IPR050827">
    <property type="entry name" value="CRP1_MDG1_kinase"/>
</dbReference>
<dbReference type="CDD" id="cd02859">
    <property type="entry name" value="E_set_AMPKbeta_like_N"/>
    <property type="match status" value="2"/>
</dbReference>
<keyword evidence="6" id="KW-1185">Reference proteome</keyword>
<feature type="domain" description="AMP-activated protein kinase glycogen-binding" evidence="4">
    <location>
        <begin position="1501"/>
        <end position="1580"/>
    </location>
</feature>
<dbReference type="InterPro" id="IPR032640">
    <property type="entry name" value="AMPK1_CBM"/>
</dbReference>
<dbReference type="Proteomes" id="UP000324585">
    <property type="component" value="Unassembled WGS sequence"/>
</dbReference>
<protein>
    <submittedName>
        <fullName evidence="5">5'-AMP-activated protein kinase subunit beta-1</fullName>
    </submittedName>
</protein>
<dbReference type="Gene3D" id="2.60.40.10">
    <property type="entry name" value="Immunoglobulins"/>
    <property type="match status" value="2"/>
</dbReference>
<evidence type="ECO:0000256" key="3">
    <source>
        <dbReference type="SAM" id="MobiDB-lite"/>
    </source>
</evidence>
<dbReference type="Pfam" id="PF16561">
    <property type="entry name" value="AMPK1_CBM"/>
    <property type="match status" value="2"/>
</dbReference>
<reference evidence="6" key="1">
    <citation type="journal article" date="2019" name="Nat. Commun.">
        <title>Expansion of phycobilisome linker gene families in mesophilic red algae.</title>
        <authorList>
            <person name="Lee J."/>
            <person name="Kim D."/>
            <person name="Bhattacharya D."/>
            <person name="Yoon H.S."/>
        </authorList>
    </citation>
    <scope>NUCLEOTIDE SEQUENCE [LARGE SCALE GENOMIC DNA]</scope>
    <source>
        <strain evidence="6">CCMP 1328</strain>
    </source>
</reference>
<dbReference type="PANTHER" id="PTHR10343">
    <property type="entry name" value="5'-AMP-ACTIVATED PROTEIN KINASE , BETA SUBUNIT"/>
    <property type="match status" value="1"/>
</dbReference>
<dbReference type="EMBL" id="VRMN01000001">
    <property type="protein sequence ID" value="KAA8499457.1"/>
    <property type="molecule type" value="Genomic_DNA"/>
</dbReference>
<comment type="caution">
    <text evidence="5">The sequence shown here is derived from an EMBL/GenBank/DDBJ whole genome shotgun (WGS) entry which is preliminary data.</text>
</comment>
<dbReference type="InterPro" id="IPR014756">
    <property type="entry name" value="Ig_E-set"/>
</dbReference>
<feature type="compositionally biased region" description="Basic and acidic residues" evidence="3">
    <location>
        <begin position="95"/>
        <end position="107"/>
    </location>
</feature>
<keyword evidence="2" id="KW-0175">Coiled coil</keyword>
<dbReference type="InterPro" id="IPR013783">
    <property type="entry name" value="Ig-like_fold"/>
</dbReference>
<feature type="region of interest" description="Disordered" evidence="3">
    <location>
        <begin position="82"/>
        <end position="124"/>
    </location>
</feature>